<dbReference type="GO" id="GO:0008237">
    <property type="term" value="F:metallopeptidase activity"/>
    <property type="evidence" value="ECO:0007669"/>
    <property type="project" value="UniProtKB-KW"/>
</dbReference>
<evidence type="ECO:0000256" key="12">
    <source>
        <dbReference type="ARBA" id="ARBA00023136"/>
    </source>
</evidence>
<protein>
    <recommendedName>
        <fullName evidence="14">Peptidase M50 domain-containing protein</fullName>
    </recommendedName>
</protein>
<organism evidence="15">
    <name type="scientific">marine metagenome</name>
    <dbReference type="NCBI Taxonomy" id="408172"/>
    <lineage>
        <taxon>unclassified sequences</taxon>
        <taxon>metagenomes</taxon>
        <taxon>ecological metagenomes</taxon>
    </lineage>
</organism>
<dbReference type="GO" id="GO:0046872">
    <property type="term" value="F:metal ion binding"/>
    <property type="evidence" value="ECO:0007669"/>
    <property type="project" value="UniProtKB-KW"/>
</dbReference>
<dbReference type="InterPro" id="IPR044537">
    <property type="entry name" value="Rip2-like"/>
</dbReference>
<evidence type="ECO:0000256" key="5">
    <source>
        <dbReference type="ARBA" id="ARBA00022670"/>
    </source>
</evidence>
<keyword evidence="7" id="KW-0479">Metal-binding</keyword>
<feature type="transmembrane region" description="Helical" evidence="13">
    <location>
        <begin position="159"/>
        <end position="175"/>
    </location>
</feature>
<dbReference type="PANTHER" id="PTHR35864:SF1">
    <property type="entry name" value="ZINC METALLOPROTEASE YWHC-RELATED"/>
    <property type="match status" value="1"/>
</dbReference>
<dbReference type="InterPro" id="IPR052348">
    <property type="entry name" value="Metallopeptidase_M50B"/>
</dbReference>
<reference evidence="15" key="1">
    <citation type="submission" date="2018-05" db="EMBL/GenBank/DDBJ databases">
        <authorList>
            <person name="Lanie J.A."/>
            <person name="Ng W.-L."/>
            <person name="Kazmierczak K.M."/>
            <person name="Andrzejewski T.M."/>
            <person name="Davidsen T.M."/>
            <person name="Wayne K.J."/>
            <person name="Tettelin H."/>
            <person name="Glass J.I."/>
            <person name="Rusch D."/>
            <person name="Podicherti R."/>
            <person name="Tsui H.-C.T."/>
            <person name="Winkler M.E."/>
        </authorList>
    </citation>
    <scope>NUCLEOTIDE SEQUENCE</scope>
</reference>
<keyword evidence="5" id="KW-0645">Protease</keyword>
<comment type="similarity">
    <text evidence="3">Belongs to the peptidase M50B family.</text>
</comment>
<dbReference type="EMBL" id="UINC01009585">
    <property type="protein sequence ID" value="SVA42956.1"/>
    <property type="molecule type" value="Genomic_DNA"/>
</dbReference>
<accession>A0A381VRL3</accession>
<evidence type="ECO:0000256" key="7">
    <source>
        <dbReference type="ARBA" id="ARBA00022723"/>
    </source>
</evidence>
<evidence type="ECO:0000256" key="1">
    <source>
        <dbReference type="ARBA" id="ARBA00001947"/>
    </source>
</evidence>
<keyword evidence="11" id="KW-0482">Metalloprotease</keyword>
<keyword evidence="12 13" id="KW-0472">Membrane</keyword>
<name>A0A381VRL3_9ZZZZ</name>
<evidence type="ECO:0000259" key="14">
    <source>
        <dbReference type="Pfam" id="PF02163"/>
    </source>
</evidence>
<evidence type="ECO:0000256" key="11">
    <source>
        <dbReference type="ARBA" id="ARBA00023049"/>
    </source>
</evidence>
<evidence type="ECO:0000256" key="13">
    <source>
        <dbReference type="SAM" id="Phobius"/>
    </source>
</evidence>
<keyword evidence="10 13" id="KW-1133">Transmembrane helix</keyword>
<comment type="subcellular location">
    <subcellularLocation>
        <location evidence="2">Cell membrane</location>
        <topology evidence="2">Multi-pass membrane protein</topology>
    </subcellularLocation>
</comment>
<comment type="cofactor">
    <cofactor evidence="1">
        <name>Zn(2+)</name>
        <dbReference type="ChEBI" id="CHEBI:29105"/>
    </cofactor>
</comment>
<keyword evidence="8" id="KW-0378">Hydrolase</keyword>
<evidence type="ECO:0000256" key="6">
    <source>
        <dbReference type="ARBA" id="ARBA00022692"/>
    </source>
</evidence>
<feature type="transmembrane region" description="Helical" evidence="13">
    <location>
        <begin position="75"/>
        <end position="100"/>
    </location>
</feature>
<gene>
    <name evidence="15" type="ORF">METZ01_LOCUS95810</name>
</gene>
<dbReference type="GO" id="GO:0006508">
    <property type="term" value="P:proteolysis"/>
    <property type="evidence" value="ECO:0007669"/>
    <property type="project" value="UniProtKB-KW"/>
</dbReference>
<evidence type="ECO:0000313" key="15">
    <source>
        <dbReference type="EMBL" id="SVA42956.1"/>
    </source>
</evidence>
<evidence type="ECO:0000256" key="8">
    <source>
        <dbReference type="ARBA" id="ARBA00022801"/>
    </source>
</evidence>
<dbReference type="Pfam" id="PF02163">
    <property type="entry name" value="Peptidase_M50"/>
    <property type="match status" value="1"/>
</dbReference>
<keyword evidence="4" id="KW-1003">Cell membrane</keyword>
<dbReference type="PANTHER" id="PTHR35864">
    <property type="entry name" value="ZINC METALLOPROTEASE MJ0611-RELATED"/>
    <property type="match status" value="1"/>
</dbReference>
<evidence type="ECO:0000256" key="10">
    <source>
        <dbReference type="ARBA" id="ARBA00022989"/>
    </source>
</evidence>
<feature type="domain" description="Peptidase M50" evidence="14">
    <location>
        <begin position="114"/>
        <end position="169"/>
    </location>
</feature>
<evidence type="ECO:0000256" key="3">
    <source>
        <dbReference type="ARBA" id="ARBA00007931"/>
    </source>
</evidence>
<dbReference type="GO" id="GO:0005886">
    <property type="term" value="C:plasma membrane"/>
    <property type="evidence" value="ECO:0007669"/>
    <property type="project" value="UniProtKB-SubCell"/>
</dbReference>
<keyword evidence="9" id="KW-0862">Zinc</keyword>
<feature type="transmembrane region" description="Helical" evidence="13">
    <location>
        <begin position="187"/>
        <end position="205"/>
    </location>
</feature>
<feature type="transmembrane region" description="Helical" evidence="13">
    <location>
        <begin position="35"/>
        <end position="54"/>
    </location>
</feature>
<dbReference type="InterPro" id="IPR008915">
    <property type="entry name" value="Peptidase_M50"/>
</dbReference>
<feature type="transmembrane region" description="Helical" evidence="13">
    <location>
        <begin position="106"/>
        <end position="130"/>
    </location>
</feature>
<evidence type="ECO:0000256" key="4">
    <source>
        <dbReference type="ARBA" id="ARBA00022475"/>
    </source>
</evidence>
<evidence type="ECO:0000256" key="2">
    <source>
        <dbReference type="ARBA" id="ARBA00004651"/>
    </source>
</evidence>
<evidence type="ECO:0000256" key="9">
    <source>
        <dbReference type="ARBA" id="ARBA00022833"/>
    </source>
</evidence>
<keyword evidence="6 13" id="KW-0812">Transmembrane</keyword>
<dbReference type="AlphaFoldDB" id="A0A381VRL3"/>
<sequence length="206" mass="22655">MHEASHGWVAWKLGDDTAYKMGRVTFNPLNHIDPFGTIILPGTLLIISGGTAAFGYAKPVPINYWNLKHWRRDTILVAAAGPTSNLILAFLSALLFYIVPFVPQPIGPWLGATIYSSMAINLILFVFNMLPLPPLDGGRVAVAILPWQLGQLFARLERAGIVIILIALFLLPWIGRQVGLDVDVFNLLVLQPAQYLMIFITLAVGI</sequence>
<dbReference type="CDD" id="cd06158">
    <property type="entry name" value="S2P-M50_like_1"/>
    <property type="match status" value="1"/>
</dbReference>
<proteinExistence type="inferred from homology"/>